<evidence type="ECO:0000313" key="8">
    <source>
        <dbReference type="Proteomes" id="UP000820818"/>
    </source>
</evidence>
<dbReference type="AlphaFoldDB" id="A0AAD5PKR8"/>
<sequence>MTEDTRRNTPPSNPRSSHRRRGEELHLLPQYSSTCIAVARMQLKPVFRPRSASWVLLLDGVEASVSTDGWITNEGDSSRIGAIPCPRDASSHHGRGHFLAFLNAVDPKIVLPCHKMLTHSLLTEMYAEAKAKQMTELFRTKHVSLTADCSMSLTIASYMTVTAHFIKGQPKMISRVLSTLVLEVSHTSENIAAHLRPVIGSRTMHQISRELYPEQMLKYCHLPSPQRTCYSEAQPTL</sequence>
<comment type="subcellular location">
    <subcellularLocation>
        <location evidence="1">Nucleus</location>
    </subcellularLocation>
</comment>
<dbReference type="InterPro" id="IPR012337">
    <property type="entry name" value="RNaseH-like_sf"/>
</dbReference>
<dbReference type="Proteomes" id="UP000820818">
    <property type="component" value="Unassembled WGS sequence"/>
</dbReference>
<dbReference type="SUPFAM" id="SSF53098">
    <property type="entry name" value="Ribonuclease H-like"/>
    <property type="match status" value="1"/>
</dbReference>
<organism evidence="7 8">
    <name type="scientific">Daphnia sinensis</name>
    <dbReference type="NCBI Taxonomy" id="1820382"/>
    <lineage>
        <taxon>Eukaryota</taxon>
        <taxon>Metazoa</taxon>
        <taxon>Ecdysozoa</taxon>
        <taxon>Arthropoda</taxon>
        <taxon>Crustacea</taxon>
        <taxon>Branchiopoda</taxon>
        <taxon>Diplostraca</taxon>
        <taxon>Cladocera</taxon>
        <taxon>Anomopoda</taxon>
        <taxon>Daphniidae</taxon>
        <taxon>Daphnia</taxon>
        <taxon>Daphnia similis group</taxon>
    </lineage>
</organism>
<accession>A0AAD5PKR8</accession>
<evidence type="ECO:0000256" key="3">
    <source>
        <dbReference type="ARBA" id="ARBA00022771"/>
    </source>
</evidence>
<name>A0AAD5PKR8_9CRUS</name>
<gene>
    <name evidence="7" type="ORF">GHT06_001918</name>
</gene>
<keyword evidence="5" id="KW-0539">Nucleus</keyword>
<dbReference type="GO" id="GO:0005634">
    <property type="term" value="C:nucleus"/>
    <property type="evidence" value="ECO:0007669"/>
    <property type="project" value="UniProtKB-SubCell"/>
</dbReference>
<evidence type="ECO:0000256" key="1">
    <source>
        <dbReference type="ARBA" id="ARBA00004123"/>
    </source>
</evidence>
<evidence type="ECO:0000256" key="2">
    <source>
        <dbReference type="ARBA" id="ARBA00022723"/>
    </source>
</evidence>
<dbReference type="GO" id="GO:0008270">
    <property type="term" value="F:zinc ion binding"/>
    <property type="evidence" value="ECO:0007669"/>
    <property type="project" value="UniProtKB-KW"/>
</dbReference>
<keyword evidence="2" id="KW-0479">Metal-binding</keyword>
<evidence type="ECO:0000313" key="7">
    <source>
        <dbReference type="EMBL" id="KAI9551086.1"/>
    </source>
</evidence>
<dbReference type="PANTHER" id="PTHR46481">
    <property type="entry name" value="ZINC FINGER BED DOMAIN-CONTAINING PROTEIN 4"/>
    <property type="match status" value="1"/>
</dbReference>
<dbReference type="PANTHER" id="PTHR46481:SF10">
    <property type="entry name" value="ZINC FINGER BED DOMAIN-CONTAINING PROTEIN 39"/>
    <property type="match status" value="1"/>
</dbReference>
<protein>
    <submittedName>
        <fullName evidence="7">Zinc finger BED domain-containing protein 1-like</fullName>
    </submittedName>
</protein>
<evidence type="ECO:0000256" key="6">
    <source>
        <dbReference type="SAM" id="MobiDB-lite"/>
    </source>
</evidence>
<keyword evidence="3" id="KW-0863">Zinc-finger</keyword>
<keyword evidence="4" id="KW-0862">Zinc</keyword>
<evidence type="ECO:0000256" key="4">
    <source>
        <dbReference type="ARBA" id="ARBA00022833"/>
    </source>
</evidence>
<dbReference type="EMBL" id="WJBH02000050">
    <property type="protein sequence ID" value="KAI9551086.1"/>
    <property type="molecule type" value="Genomic_DNA"/>
</dbReference>
<proteinExistence type="predicted"/>
<feature type="region of interest" description="Disordered" evidence="6">
    <location>
        <begin position="1"/>
        <end position="23"/>
    </location>
</feature>
<dbReference type="InterPro" id="IPR052035">
    <property type="entry name" value="ZnF_BED_domain_contain"/>
</dbReference>
<comment type="caution">
    <text evidence="7">The sequence shown here is derived from an EMBL/GenBank/DDBJ whole genome shotgun (WGS) entry which is preliminary data.</text>
</comment>
<evidence type="ECO:0000256" key="5">
    <source>
        <dbReference type="ARBA" id="ARBA00023242"/>
    </source>
</evidence>
<keyword evidence="8" id="KW-1185">Reference proteome</keyword>
<reference evidence="7" key="1">
    <citation type="submission" date="2022-05" db="EMBL/GenBank/DDBJ databases">
        <title>A multi-omics perspective on studying reproductive biology in Daphnia sinensis.</title>
        <authorList>
            <person name="Jia J."/>
        </authorList>
    </citation>
    <scope>NUCLEOTIDE SEQUENCE</scope>
    <source>
        <strain evidence="7">WSL</strain>
    </source>
</reference>